<evidence type="ECO:0000313" key="1">
    <source>
        <dbReference type="EMBL" id="KZM28341.1"/>
    </source>
</evidence>
<accession>A0A163M2G6</accession>
<name>A0A163M2G6_DIDRA</name>
<sequence length="135" mass="15054">MPSLQKINAIFGLIGSGQVKEFFEHIADDVEWTVKGTYCPISGHYTSKQAFHDGTHALSSTWATPLKLVVQDIIHDGGNKAAVQLKAVDVECKNGLKFTNEYVWICHFDDRDMIVKLIAFMDTDLVTKAIEQNPS</sequence>
<gene>
    <name evidence="1" type="ORF">ST47_g515</name>
</gene>
<organism evidence="1 2">
    <name type="scientific">Didymella rabiei</name>
    <name type="common">Chickpea ascochyta blight fungus</name>
    <name type="synonym">Mycosphaerella rabiei</name>
    <dbReference type="NCBI Taxonomy" id="5454"/>
    <lineage>
        <taxon>Eukaryota</taxon>
        <taxon>Fungi</taxon>
        <taxon>Dikarya</taxon>
        <taxon>Ascomycota</taxon>
        <taxon>Pezizomycotina</taxon>
        <taxon>Dothideomycetes</taxon>
        <taxon>Pleosporomycetidae</taxon>
        <taxon>Pleosporales</taxon>
        <taxon>Pleosporineae</taxon>
        <taxon>Didymellaceae</taxon>
        <taxon>Ascochyta</taxon>
    </lineage>
</organism>
<dbReference type="InterPro" id="IPR032710">
    <property type="entry name" value="NTF2-like_dom_sf"/>
</dbReference>
<reference evidence="1 2" key="1">
    <citation type="journal article" date="2016" name="Sci. Rep.">
        <title>Draft genome sequencing and secretome analysis of fungal phytopathogen Ascochyta rabiei provides insight into the necrotrophic effector repertoire.</title>
        <authorList>
            <person name="Verma S."/>
            <person name="Gazara R.K."/>
            <person name="Nizam S."/>
            <person name="Parween S."/>
            <person name="Chattopadhyay D."/>
            <person name="Verma P.K."/>
        </authorList>
    </citation>
    <scope>NUCLEOTIDE SEQUENCE [LARGE SCALE GENOMIC DNA]</scope>
    <source>
        <strain evidence="1 2">ArDII</strain>
    </source>
</reference>
<protein>
    <submittedName>
        <fullName evidence="1">Uncharacterized protein</fullName>
    </submittedName>
</protein>
<dbReference type="Proteomes" id="UP000076837">
    <property type="component" value="Unassembled WGS sequence"/>
</dbReference>
<evidence type="ECO:0000313" key="2">
    <source>
        <dbReference type="Proteomes" id="UP000076837"/>
    </source>
</evidence>
<comment type="caution">
    <text evidence="1">The sequence shown here is derived from an EMBL/GenBank/DDBJ whole genome shotgun (WGS) entry which is preliminary data.</text>
</comment>
<dbReference type="PANTHER" id="PTHR41252:SF1">
    <property type="entry name" value="BLR2505 PROTEIN"/>
    <property type="match status" value="1"/>
</dbReference>
<dbReference type="OrthoDB" id="10264449at2759"/>
<dbReference type="Gene3D" id="3.10.450.50">
    <property type="match status" value="1"/>
</dbReference>
<dbReference type="STRING" id="5454.A0A163M2G6"/>
<dbReference type="AlphaFoldDB" id="A0A163M2G6"/>
<proteinExistence type="predicted"/>
<dbReference type="PANTHER" id="PTHR41252">
    <property type="entry name" value="BLR2505 PROTEIN"/>
    <property type="match status" value="1"/>
</dbReference>
<dbReference type="SUPFAM" id="SSF54427">
    <property type="entry name" value="NTF2-like"/>
    <property type="match status" value="1"/>
</dbReference>
<dbReference type="EMBL" id="JYNV01000021">
    <property type="protein sequence ID" value="KZM28341.1"/>
    <property type="molecule type" value="Genomic_DNA"/>
</dbReference>
<keyword evidence="2" id="KW-1185">Reference proteome</keyword>